<dbReference type="AlphaFoldDB" id="A0A7W7B0A3"/>
<dbReference type="Proteomes" id="UP000566324">
    <property type="component" value="Unassembled WGS sequence"/>
</dbReference>
<dbReference type="EMBL" id="JACHNZ010000011">
    <property type="protein sequence ID" value="MBB4631644.1"/>
    <property type="molecule type" value="Genomic_DNA"/>
</dbReference>
<name>A0A7W7B0A3_9SPHN</name>
<proteinExistence type="predicted"/>
<reference evidence="1 2" key="1">
    <citation type="submission" date="2020-08" db="EMBL/GenBank/DDBJ databases">
        <title>Genomic Encyclopedia of Type Strains, Phase IV (KMG-IV): sequencing the most valuable type-strain genomes for metagenomic binning, comparative biology and taxonomic classification.</title>
        <authorList>
            <person name="Goeker M."/>
        </authorList>
    </citation>
    <scope>NUCLEOTIDE SEQUENCE [LARGE SCALE GENOMIC DNA]</scope>
    <source>
        <strain evidence="1 2">DSM 17328</strain>
    </source>
</reference>
<accession>A0A7W7B0A3</accession>
<sequence length="137" mass="15144">MLDNDEGMRCAEELTRAISSLDEATFASIYTEDAQIWHNSTNAIQTKTENAALLGAIFAIVDSLYYADIERLPTPEGFVQRHVVRGVFKDGTPVPDLQACIVARVTNGKISRLNEFIDPAQFQQVWDRIADSGLAIA</sequence>
<gene>
    <name evidence="1" type="ORF">GGQ98_001256</name>
</gene>
<dbReference type="SUPFAM" id="SSF54427">
    <property type="entry name" value="NTF2-like"/>
    <property type="match status" value="1"/>
</dbReference>
<dbReference type="Gene3D" id="3.10.450.50">
    <property type="match status" value="1"/>
</dbReference>
<dbReference type="RefSeq" id="WP_184066697.1">
    <property type="nucleotide sequence ID" value="NZ_JACHNZ010000011.1"/>
</dbReference>
<keyword evidence="2" id="KW-1185">Reference proteome</keyword>
<dbReference type="InterPro" id="IPR032710">
    <property type="entry name" value="NTF2-like_dom_sf"/>
</dbReference>
<protein>
    <recommendedName>
        <fullName evidence="3">Ketosteroid isomerase</fullName>
    </recommendedName>
</protein>
<comment type="caution">
    <text evidence="1">The sequence shown here is derived from an EMBL/GenBank/DDBJ whole genome shotgun (WGS) entry which is preliminary data.</text>
</comment>
<evidence type="ECO:0008006" key="3">
    <source>
        <dbReference type="Google" id="ProtNLM"/>
    </source>
</evidence>
<organism evidence="1 2">
    <name type="scientific">Sphingosinicella soli</name>
    <dbReference type="NCBI Taxonomy" id="333708"/>
    <lineage>
        <taxon>Bacteria</taxon>
        <taxon>Pseudomonadati</taxon>
        <taxon>Pseudomonadota</taxon>
        <taxon>Alphaproteobacteria</taxon>
        <taxon>Sphingomonadales</taxon>
        <taxon>Sphingosinicellaceae</taxon>
        <taxon>Sphingosinicella</taxon>
    </lineage>
</organism>
<evidence type="ECO:0000313" key="1">
    <source>
        <dbReference type="EMBL" id="MBB4631644.1"/>
    </source>
</evidence>
<evidence type="ECO:0000313" key="2">
    <source>
        <dbReference type="Proteomes" id="UP000566324"/>
    </source>
</evidence>